<feature type="transmembrane region" description="Helical" evidence="1">
    <location>
        <begin position="35"/>
        <end position="53"/>
    </location>
</feature>
<keyword evidence="1" id="KW-1133">Transmembrane helix</keyword>
<accession>A0A2T0VWD8</accession>
<gene>
    <name evidence="2" type="ORF">CLV38_13219</name>
</gene>
<evidence type="ECO:0000256" key="1">
    <source>
        <dbReference type="SAM" id="Phobius"/>
    </source>
</evidence>
<dbReference type="Proteomes" id="UP000238205">
    <property type="component" value="Unassembled WGS sequence"/>
</dbReference>
<dbReference type="OrthoDB" id="9876184at2"/>
<organism evidence="2 3">
    <name type="scientific">Alkalibacterium olivapovliticus</name>
    <dbReference type="NCBI Taxonomy" id="99907"/>
    <lineage>
        <taxon>Bacteria</taxon>
        <taxon>Bacillati</taxon>
        <taxon>Bacillota</taxon>
        <taxon>Bacilli</taxon>
        <taxon>Lactobacillales</taxon>
        <taxon>Carnobacteriaceae</taxon>
        <taxon>Alkalibacterium</taxon>
    </lineage>
</organism>
<keyword evidence="1" id="KW-0472">Membrane</keyword>
<dbReference type="RefSeq" id="WP_106195883.1">
    <property type="nucleotide sequence ID" value="NZ_PVTO01000032.1"/>
</dbReference>
<reference evidence="2 3" key="1">
    <citation type="submission" date="2018-03" db="EMBL/GenBank/DDBJ databases">
        <title>Genomic Encyclopedia of Archaeal and Bacterial Type Strains, Phase II (KMG-II): from individual species to whole genera.</title>
        <authorList>
            <person name="Goeker M."/>
        </authorList>
    </citation>
    <scope>NUCLEOTIDE SEQUENCE [LARGE SCALE GENOMIC DNA]</scope>
    <source>
        <strain evidence="2 3">DSM 13175</strain>
    </source>
</reference>
<keyword evidence="3" id="KW-1185">Reference proteome</keyword>
<dbReference type="EMBL" id="PVTO01000032">
    <property type="protein sequence ID" value="PRY76188.1"/>
    <property type="molecule type" value="Genomic_DNA"/>
</dbReference>
<feature type="transmembrane region" description="Helical" evidence="1">
    <location>
        <begin position="117"/>
        <end position="134"/>
    </location>
</feature>
<proteinExistence type="predicted"/>
<evidence type="ECO:0000313" key="2">
    <source>
        <dbReference type="EMBL" id="PRY76188.1"/>
    </source>
</evidence>
<evidence type="ECO:0000313" key="3">
    <source>
        <dbReference type="Proteomes" id="UP000238205"/>
    </source>
</evidence>
<feature type="transmembrane region" description="Helical" evidence="1">
    <location>
        <begin position="12"/>
        <end position="29"/>
    </location>
</feature>
<dbReference type="AlphaFoldDB" id="A0A2T0VWD8"/>
<protein>
    <submittedName>
        <fullName evidence="2">Uncharacterized protein</fullName>
    </submittedName>
</protein>
<keyword evidence="1" id="KW-0812">Transmembrane</keyword>
<sequence length="143" mass="16555">MRKHAFKNKVYILFAIIGIFSLIVDAFNIVEINRYNGLMAILSLTILVCGIRYRAALKGLDTMLSINRDYKVRQLWSIENQFDWKRVSEKHIKWAKVLMSISLLEIIILVLTGDTFTLALIVVWAITVLLYAHVTRPLEYPSK</sequence>
<name>A0A2T0VWD8_9LACT</name>
<comment type="caution">
    <text evidence="2">The sequence shown here is derived from an EMBL/GenBank/DDBJ whole genome shotgun (WGS) entry which is preliminary data.</text>
</comment>